<evidence type="ECO:0000256" key="4">
    <source>
        <dbReference type="ARBA" id="ARBA00022989"/>
    </source>
</evidence>
<feature type="transmembrane region" description="Helical" evidence="6">
    <location>
        <begin position="109"/>
        <end position="133"/>
    </location>
</feature>
<proteinExistence type="predicted"/>
<evidence type="ECO:0000256" key="6">
    <source>
        <dbReference type="SAM" id="Phobius"/>
    </source>
</evidence>
<organism evidence="8 9">
    <name type="scientific">Paenibacillus spongiae</name>
    <dbReference type="NCBI Taxonomy" id="2909671"/>
    <lineage>
        <taxon>Bacteria</taxon>
        <taxon>Bacillati</taxon>
        <taxon>Bacillota</taxon>
        <taxon>Bacilli</taxon>
        <taxon>Bacillales</taxon>
        <taxon>Paenibacillaceae</taxon>
        <taxon>Paenibacillus</taxon>
    </lineage>
</organism>
<feature type="domain" description="ABC3 transporter permease C-terminal" evidence="7">
    <location>
        <begin position="59"/>
        <end position="169"/>
    </location>
</feature>
<dbReference type="PANTHER" id="PTHR46795:SF3">
    <property type="entry name" value="ABC TRANSPORTER PERMEASE"/>
    <property type="match status" value="1"/>
</dbReference>
<keyword evidence="9" id="KW-1185">Reference proteome</keyword>
<dbReference type="EMBL" id="CP091430">
    <property type="protein sequence ID" value="UVI30034.1"/>
    <property type="molecule type" value="Genomic_DNA"/>
</dbReference>
<reference evidence="8" key="1">
    <citation type="submission" date="2022-01" db="EMBL/GenBank/DDBJ databases">
        <title>Paenibacillus spongiae sp. nov., isolated from marine sponge.</title>
        <authorList>
            <person name="Li Z."/>
            <person name="Zhang M."/>
        </authorList>
    </citation>
    <scope>NUCLEOTIDE SEQUENCE</scope>
    <source>
        <strain evidence="8">PHS-Z3</strain>
    </source>
</reference>
<feature type="transmembrane region" description="Helical" evidence="6">
    <location>
        <begin position="56"/>
        <end position="75"/>
    </location>
</feature>
<feature type="transmembrane region" description="Helical" evidence="6">
    <location>
        <begin position="523"/>
        <end position="543"/>
    </location>
</feature>
<gene>
    <name evidence="8" type="ORF">L1F29_32420</name>
</gene>
<feature type="transmembrane region" description="Helical" evidence="6">
    <location>
        <begin position="611"/>
        <end position="630"/>
    </location>
</feature>
<accession>A0ABY5S8J1</accession>
<dbReference type="Pfam" id="PF02687">
    <property type="entry name" value="FtsX"/>
    <property type="match status" value="2"/>
</dbReference>
<feature type="transmembrane region" description="Helical" evidence="6">
    <location>
        <begin position="196"/>
        <end position="216"/>
    </location>
</feature>
<dbReference type="InterPro" id="IPR052536">
    <property type="entry name" value="ABC-4_Integral_Memb_Prot"/>
</dbReference>
<feature type="transmembrane region" description="Helical" evidence="6">
    <location>
        <begin position="228"/>
        <end position="252"/>
    </location>
</feature>
<dbReference type="InterPro" id="IPR003838">
    <property type="entry name" value="ABC3_permease_C"/>
</dbReference>
<dbReference type="Pfam" id="PF03403">
    <property type="entry name" value="PAF-AH_p_II"/>
    <property type="match status" value="1"/>
</dbReference>
<keyword evidence="3 6" id="KW-0812">Transmembrane</keyword>
<keyword evidence="5 6" id="KW-0472">Membrane</keyword>
<comment type="subcellular location">
    <subcellularLocation>
        <location evidence="1">Cell membrane</location>
        <topology evidence="1">Multi-pass membrane protein</topology>
    </subcellularLocation>
</comment>
<dbReference type="RefSeq" id="WP_258386104.1">
    <property type="nucleotide sequence ID" value="NZ_CP091430.1"/>
</dbReference>
<evidence type="ECO:0000256" key="5">
    <source>
        <dbReference type="ARBA" id="ARBA00023136"/>
    </source>
</evidence>
<dbReference type="Proteomes" id="UP001057877">
    <property type="component" value="Chromosome"/>
</dbReference>
<dbReference type="PANTHER" id="PTHR46795">
    <property type="entry name" value="ABC TRANSPORTER PERMEASE-RELATED-RELATED"/>
    <property type="match status" value="1"/>
</dbReference>
<evidence type="ECO:0000256" key="1">
    <source>
        <dbReference type="ARBA" id="ARBA00004651"/>
    </source>
</evidence>
<evidence type="ECO:0000313" key="8">
    <source>
        <dbReference type="EMBL" id="UVI30034.1"/>
    </source>
</evidence>
<feature type="domain" description="ABC3 transporter permease C-terminal" evidence="7">
    <location>
        <begin position="528"/>
        <end position="639"/>
    </location>
</feature>
<dbReference type="SUPFAM" id="SSF53474">
    <property type="entry name" value="alpha/beta-Hydrolases"/>
    <property type="match status" value="1"/>
</dbReference>
<evidence type="ECO:0000256" key="2">
    <source>
        <dbReference type="ARBA" id="ARBA00022475"/>
    </source>
</evidence>
<keyword evidence="2" id="KW-1003">Cell membrane</keyword>
<feature type="transmembrane region" description="Helical" evidence="6">
    <location>
        <begin position="651"/>
        <end position="673"/>
    </location>
</feature>
<dbReference type="Gene3D" id="3.40.50.1820">
    <property type="entry name" value="alpha/beta hydrolase"/>
    <property type="match status" value="1"/>
</dbReference>
<keyword evidence="4 6" id="KW-1133">Transmembrane helix</keyword>
<feature type="transmembrane region" description="Helical" evidence="6">
    <location>
        <begin position="578"/>
        <end position="599"/>
    </location>
</feature>
<evidence type="ECO:0000313" key="9">
    <source>
        <dbReference type="Proteomes" id="UP001057877"/>
    </source>
</evidence>
<sequence>MTLFDIAKKNIRGNVKNYFVYFISMLFSVVIYFTFVSLQYSPDVQKNMESQSMQSVFMSASVILFLFVAVFVLYSNNFFMRKRKKEVGLYALLGLKRSTIGKMLFYENLILGAFVLVSGIAIGTLLSKLFNMILLKLLGMPADAGMTFSVDAVINTVIVFAALNLFTSIQGYRIIYANKLIELFRAEQAGEQQPKAFVIPSILAVVCLAVGYWFAFRSFNNTTEILTNISIMLGGIILGTLLLFSSLAVLFLKVVKRSKKYYYNRMNLVTVSNLVYRINGNARTLSVISLLSAVALCALSVGFGTYYGFEKTAKLTAPFSYMFIKQDKDFNQRVDSIIRADEDHPVISQITISVIKSKGKDSSRDLLSEKELKADENPVKVISIQQYNQVARALEFPPLDPVDEGKAIAIRPMYTDYELSDYEGESITLRLPDGDMTLPFAGMTVERVLNWSYPDVMIVVNDRTYQSIETQIPPTDYIGYSVQQQKTTKATADALAAVKTPESKLSSFYSVYRFSLEESAVNVFVLGFLALVFVMATGSIIYFKQLTEASADKSRYDILKKIGVSNQDIGKSLLKQNAFIFLLPLTVGLAHFFAILNLLKKLMSSMAGVNLTLPIVYCVIAFVLIYAAYYTITVNSISKSVIEQSAPMLRAAAVSVIAVCMIALIGISVWSAATAPQEEAASFEKVQLELPKPTGTYAVGTVELHLTDSERVDPWMKDRARELMISVWYPAQQEGEKRALYMEPGAAEHYDRNILPTIGLDAGRIEWSKARTNAWLGAPVAINEEGWPVILYSPGGSIPRIFGTVLVEELASKGYIVVTVDHTYETSVVEFPNGHLVTEQLPGGNRAQIILKMLDVRVDDMRFVLDQLAAIREGGNSDHKQIPLPSGLDKVMNLSKIGIFGHSAGGATAAQLMYVDDRVAAGIDMDGTMGFMPDYPLPVAQHGLDRPFLLMEAGYNSDGEVDSHLTAEDRNSFWRHSSGWKLDLSIPEGAHFTFTDYQFLLPQLESKLSMSPQVIQSLIGFAGPDRMLAAQRSYITAFFDLHLKGIPQSLLLEPSTLYPEVEFVK</sequence>
<evidence type="ECO:0000256" key="3">
    <source>
        <dbReference type="ARBA" id="ARBA00022692"/>
    </source>
</evidence>
<evidence type="ECO:0000259" key="7">
    <source>
        <dbReference type="Pfam" id="PF02687"/>
    </source>
</evidence>
<feature type="transmembrane region" description="Helical" evidence="6">
    <location>
        <begin position="153"/>
        <end position="175"/>
    </location>
</feature>
<feature type="transmembrane region" description="Helical" evidence="6">
    <location>
        <begin position="287"/>
        <end position="309"/>
    </location>
</feature>
<feature type="transmembrane region" description="Helical" evidence="6">
    <location>
        <begin position="18"/>
        <end position="36"/>
    </location>
</feature>
<protein>
    <submittedName>
        <fullName evidence="8">FtsX-like permease family protein</fullName>
    </submittedName>
</protein>
<dbReference type="InterPro" id="IPR029058">
    <property type="entry name" value="AB_hydrolase_fold"/>
</dbReference>
<name>A0ABY5S8J1_9BACL</name>